<reference evidence="10" key="1">
    <citation type="submission" date="2016-05" db="EMBL/GenBank/DDBJ databases">
        <title>Comparative genomics of biotechnologically important yeasts.</title>
        <authorList>
            <consortium name="DOE Joint Genome Institute"/>
            <person name="Riley R."/>
            <person name="Haridas S."/>
            <person name="Wolfe K.H."/>
            <person name="Lopes M.R."/>
            <person name="Hittinger C.T."/>
            <person name="Goker M."/>
            <person name="Salamov A."/>
            <person name="Wisecaver J."/>
            <person name="Long T.M."/>
            <person name="Aerts A.L."/>
            <person name="Barry K."/>
            <person name="Choi C."/>
            <person name="Clum A."/>
            <person name="Coughlan A.Y."/>
            <person name="Deshpande S."/>
            <person name="Douglass A.P."/>
            <person name="Hanson S.J."/>
            <person name="Klenk H.-P."/>
            <person name="Labutti K."/>
            <person name="Lapidus A."/>
            <person name="Lindquist E."/>
            <person name="Lipzen A."/>
            <person name="Meier-Kolthoff J.P."/>
            <person name="Ohm R.A."/>
            <person name="Otillar R.P."/>
            <person name="Pangilinan J."/>
            <person name="Peng Y."/>
            <person name="Rokas A."/>
            <person name="Rosa C.A."/>
            <person name="Scheuner C."/>
            <person name="Sibirny A.A."/>
            <person name="Slot J.C."/>
            <person name="Stielow J.B."/>
            <person name="Sun H."/>
            <person name="Kurtzman C.P."/>
            <person name="Blackwell M."/>
            <person name="Grigoriev I.V."/>
            <person name="Jeffries T.W."/>
        </authorList>
    </citation>
    <scope>NUCLEOTIDE SEQUENCE [LARGE SCALE GENOMIC DNA]</scope>
    <source>
        <strain evidence="10">NRRL Y-2460</strain>
    </source>
</reference>
<evidence type="ECO:0000256" key="3">
    <source>
        <dbReference type="ARBA" id="ARBA00022763"/>
    </source>
</evidence>
<dbReference type="Pfam" id="PF02586">
    <property type="entry name" value="SRAP"/>
    <property type="match status" value="1"/>
</dbReference>
<dbReference type="GO" id="GO:0008233">
    <property type="term" value="F:peptidase activity"/>
    <property type="evidence" value="ECO:0007669"/>
    <property type="project" value="UniProtKB-KW"/>
</dbReference>
<dbReference type="GO" id="GO:0106300">
    <property type="term" value="P:protein-DNA covalent cross-linking repair"/>
    <property type="evidence" value="ECO:0007669"/>
    <property type="project" value="InterPro"/>
</dbReference>
<dbReference type="PANTHER" id="PTHR13604">
    <property type="entry name" value="DC12-RELATED"/>
    <property type="match status" value="1"/>
</dbReference>
<feature type="compositionally biased region" description="Basic and acidic residues" evidence="8">
    <location>
        <begin position="301"/>
        <end position="332"/>
    </location>
</feature>
<protein>
    <recommendedName>
        <fullName evidence="11">DUF159 domain protein</fullName>
    </recommendedName>
</protein>
<keyword evidence="4" id="KW-0378">Hydrolase</keyword>
<evidence type="ECO:0008006" key="11">
    <source>
        <dbReference type="Google" id="ProtNLM"/>
    </source>
</evidence>
<evidence type="ECO:0000256" key="6">
    <source>
        <dbReference type="ARBA" id="ARBA00023125"/>
    </source>
</evidence>
<keyword evidence="7" id="KW-0456">Lyase</keyword>
<keyword evidence="6" id="KW-0238">DNA-binding</keyword>
<accession>A0A1E4TQN9</accession>
<dbReference type="AlphaFoldDB" id="A0A1E4TQN9"/>
<keyword evidence="2" id="KW-0645">Protease</keyword>
<dbReference type="SUPFAM" id="SSF143081">
    <property type="entry name" value="BB1717-like"/>
    <property type="match status" value="1"/>
</dbReference>
<evidence type="ECO:0000256" key="8">
    <source>
        <dbReference type="SAM" id="MobiDB-lite"/>
    </source>
</evidence>
<keyword evidence="5" id="KW-0190">Covalent protein-DNA linkage</keyword>
<evidence type="ECO:0000256" key="2">
    <source>
        <dbReference type="ARBA" id="ARBA00022670"/>
    </source>
</evidence>
<comment type="similarity">
    <text evidence="1">Belongs to the SOS response-associated peptidase family.</text>
</comment>
<sequence length="425" mass="49366">MCGRYAMAVDPRDLPEYFGQQNLRIDNDIQADLGNNVDGGNNYASYNIGPTRTAPVYFFKLNHDTTINHLIRYMKWGLIPFWSKKKSNAISQFKTFNARLESISKNSPLWRAVKSTKRCVIPIQGYYEWLQQPKKNGNSINEKIPFYIKRKDDKLIFLAGMYDIVKFEDTDDKDEPIYTYTIITGPAPNNLKWLHDRMPIILTPETKEFTKWLNPNLKNFDKDKLIDCLKPYTGNDLEWYKVSRDVGKMTSQGKYLIEPLHEDNKKDTIETKGIMNFFRKNNNQDIKKEEPIEEPIGQPIEKPKEEPKEEPKSPEKYQYKSRKSESPKKFKTESQSPKLKRTISDLGSGQNFVQPKWLVSPTGGWNFTPANWRMNTVFALVGFAACSGVLYALGEKYVYNPRLEYEEEDVLRWNEAAGASNQKSK</sequence>
<organism evidence="9 10">
    <name type="scientific">Pachysolen tannophilus NRRL Y-2460</name>
    <dbReference type="NCBI Taxonomy" id="669874"/>
    <lineage>
        <taxon>Eukaryota</taxon>
        <taxon>Fungi</taxon>
        <taxon>Dikarya</taxon>
        <taxon>Ascomycota</taxon>
        <taxon>Saccharomycotina</taxon>
        <taxon>Pichiomycetes</taxon>
        <taxon>Pachysolenaceae</taxon>
        <taxon>Pachysolen</taxon>
    </lineage>
</organism>
<evidence type="ECO:0000313" key="10">
    <source>
        <dbReference type="Proteomes" id="UP000094236"/>
    </source>
</evidence>
<dbReference type="InterPro" id="IPR003738">
    <property type="entry name" value="SRAP"/>
</dbReference>
<dbReference type="EMBL" id="KV454017">
    <property type="protein sequence ID" value="ODV93988.1"/>
    <property type="molecule type" value="Genomic_DNA"/>
</dbReference>
<dbReference type="InterPro" id="IPR036590">
    <property type="entry name" value="SRAP-like"/>
</dbReference>
<dbReference type="OrthoDB" id="2111841at2759"/>
<proteinExistence type="inferred from homology"/>
<gene>
    <name evidence="9" type="ORF">PACTADRAFT_4881</name>
</gene>
<dbReference type="STRING" id="669874.A0A1E4TQN9"/>
<name>A0A1E4TQN9_PACTA</name>
<dbReference type="Gene3D" id="3.90.1680.10">
    <property type="entry name" value="SOS response associated peptidase-like"/>
    <property type="match status" value="1"/>
</dbReference>
<dbReference type="GO" id="GO:0003697">
    <property type="term" value="F:single-stranded DNA binding"/>
    <property type="evidence" value="ECO:0007669"/>
    <property type="project" value="InterPro"/>
</dbReference>
<feature type="region of interest" description="Disordered" evidence="8">
    <location>
        <begin position="280"/>
        <end position="340"/>
    </location>
</feature>
<keyword evidence="3" id="KW-0227">DNA damage</keyword>
<dbReference type="GO" id="GO:0006508">
    <property type="term" value="P:proteolysis"/>
    <property type="evidence" value="ECO:0007669"/>
    <property type="project" value="UniProtKB-KW"/>
</dbReference>
<keyword evidence="10" id="KW-1185">Reference proteome</keyword>
<dbReference type="Proteomes" id="UP000094236">
    <property type="component" value="Unassembled WGS sequence"/>
</dbReference>
<evidence type="ECO:0000256" key="7">
    <source>
        <dbReference type="ARBA" id="ARBA00023239"/>
    </source>
</evidence>
<dbReference type="PANTHER" id="PTHR13604:SF0">
    <property type="entry name" value="ABASIC SITE PROCESSING PROTEIN HMCES"/>
    <property type="match status" value="1"/>
</dbReference>
<evidence type="ECO:0000256" key="1">
    <source>
        <dbReference type="ARBA" id="ARBA00008136"/>
    </source>
</evidence>
<evidence type="ECO:0000256" key="5">
    <source>
        <dbReference type="ARBA" id="ARBA00023124"/>
    </source>
</evidence>
<dbReference type="GO" id="GO:0016829">
    <property type="term" value="F:lyase activity"/>
    <property type="evidence" value="ECO:0007669"/>
    <property type="project" value="UniProtKB-KW"/>
</dbReference>
<evidence type="ECO:0000256" key="4">
    <source>
        <dbReference type="ARBA" id="ARBA00022801"/>
    </source>
</evidence>
<evidence type="ECO:0000313" key="9">
    <source>
        <dbReference type="EMBL" id="ODV93988.1"/>
    </source>
</evidence>